<keyword evidence="5" id="KW-1185">Reference proteome</keyword>
<dbReference type="Gene3D" id="1.10.530.10">
    <property type="match status" value="1"/>
</dbReference>
<dbReference type="Gene3D" id="2.70.70.10">
    <property type="entry name" value="Glucose Permease (Domain IIA)"/>
    <property type="match status" value="1"/>
</dbReference>
<dbReference type="OrthoDB" id="3804642at2"/>
<proteinExistence type="predicted"/>
<evidence type="ECO:0000313" key="4">
    <source>
        <dbReference type="EMBL" id="TDD58248.1"/>
    </source>
</evidence>
<sequence>MSLPADASDCGPPSGGGKAFSWPTTSQKVDVPFKKDKHEGLDFNVPLKSPVVAVDSGTVIKNADNEIWIEHEKGVQYRYQYFTDLTAKVGTKVARGDQIGTSGSGDEADGAKGPHLHFALWVAEGNEKGEGKLVAIDPGVDSFGDEATGPSGDSGDCGCGAGGPLVGSNEQQQAFNYFVSSGYTKEQAAGIVGNMIHESAVKPMRLQNTAETVQTKAKDAEGNSLGWGIVQWTPASKIISNSRKGGVPYEQIETLAYQLDFLRRQLAGETVSPEKAAGQGLHAATTPEDAAYAFGHLYERFAGHENPNAPTYGVRKTSARKVFELYKGGTGVPGSGPATSCSAGSGNIAAVAMKLAWPTDGHDGLGTNASDATVAKPEYVAAMKQYNDPGGLRAYTDCGRFVATVMHMSGADPKFPKVSTGVQFDYMQNSGKYDFWHAVPPGGMKPGDILNGPGHTYLYVGPWGAEGKGYNAAAASLYGHVPEAGHLYAVGGQFWVFRLKAPPTPAGPPAEPKA</sequence>
<accession>A0A4R4ZHV9</accession>
<dbReference type="GO" id="GO:0004222">
    <property type="term" value="F:metalloendopeptidase activity"/>
    <property type="evidence" value="ECO:0007669"/>
    <property type="project" value="TreeGrafter"/>
</dbReference>
<feature type="domain" description="Phage tail lysozyme" evidence="3">
    <location>
        <begin position="171"/>
        <end position="326"/>
    </location>
</feature>
<dbReference type="InterPro" id="IPR050570">
    <property type="entry name" value="Cell_wall_metabolism_enzyme"/>
</dbReference>
<evidence type="ECO:0000259" key="2">
    <source>
        <dbReference type="Pfam" id="PF01551"/>
    </source>
</evidence>
<evidence type="ECO:0000259" key="3">
    <source>
        <dbReference type="Pfam" id="PF18013"/>
    </source>
</evidence>
<dbReference type="PANTHER" id="PTHR21666">
    <property type="entry name" value="PEPTIDASE-RELATED"/>
    <property type="match status" value="1"/>
</dbReference>
<evidence type="ECO:0000256" key="1">
    <source>
        <dbReference type="SAM" id="MobiDB-lite"/>
    </source>
</evidence>
<dbReference type="Proteomes" id="UP000295124">
    <property type="component" value="Unassembled WGS sequence"/>
</dbReference>
<dbReference type="Pfam" id="PF18013">
    <property type="entry name" value="Phage_lysozyme2"/>
    <property type="match status" value="1"/>
</dbReference>
<dbReference type="InterPro" id="IPR041219">
    <property type="entry name" value="Phage_lysozyme2"/>
</dbReference>
<dbReference type="InterPro" id="IPR011055">
    <property type="entry name" value="Dup_hybrid_motif"/>
</dbReference>
<reference evidence="4 5" key="1">
    <citation type="submission" date="2019-03" db="EMBL/GenBank/DDBJ databases">
        <title>Draft genome sequences of novel Actinobacteria.</title>
        <authorList>
            <person name="Sahin N."/>
            <person name="Ay H."/>
            <person name="Saygin H."/>
        </authorList>
    </citation>
    <scope>NUCLEOTIDE SEQUENCE [LARGE SCALE GENOMIC DNA]</scope>
    <source>
        <strain evidence="4 5">JCM 13523</strain>
    </source>
</reference>
<dbReference type="Pfam" id="PF01551">
    <property type="entry name" value="Peptidase_M23"/>
    <property type="match status" value="1"/>
</dbReference>
<dbReference type="PANTHER" id="PTHR21666:SF270">
    <property type="entry name" value="MUREIN HYDROLASE ACTIVATOR ENVC"/>
    <property type="match status" value="1"/>
</dbReference>
<dbReference type="SUPFAM" id="SSF51261">
    <property type="entry name" value="Duplicated hybrid motif"/>
    <property type="match status" value="1"/>
</dbReference>
<feature type="region of interest" description="Disordered" evidence="1">
    <location>
        <begin position="1"/>
        <end position="24"/>
    </location>
</feature>
<protein>
    <submittedName>
        <fullName evidence="4">M23 family metallopeptidase</fullName>
    </submittedName>
</protein>
<dbReference type="EMBL" id="SMKX01000056">
    <property type="protein sequence ID" value="TDD58248.1"/>
    <property type="molecule type" value="Genomic_DNA"/>
</dbReference>
<feature type="domain" description="M23ase beta-sheet core" evidence="2">
    <location>
        <begin position="37"/>
        <end position="122"/>
    </location>
</feature>
<dbReference type="AlphaFoldDB" id="A0A4R4ZHV9"/>
<dbReference type="CDD" id="cd12797">
    <property type="entry name" value="M23_peptidase"/>
    <property type="match status" value="1"/>
</dbReference>
<organism evidence="4 5">
    <name type="scientific">Kribbella antibiotica</name>
    <dbReference type="NCBI Taxonomy" id="190195"/>
    <lineage>
        <taxon>Bacteria</taxon>
        <taxon>Bacillati</taxon>
        <taxon>Actinomycetota</taxon>
        <taxon>Actinomycetes</taxon>
        <taxon>Propionibacteriales</taxon>
        <taxon>Kribbellaceae</taxon>
        <taxon>Kribbella</taxon>
    </lineage>
</organism>
<comment type="caution">
    <text evidence="4">The sequence shown here is derived from an EMBL/GenBank/DDBJ whole genome shotgun (WGS) entry which is preliminary data.</text>
</comment>
<evidence type="ECO:0000313" key="5">
    <source>
        <dbReference type="Proteomes" id="UP000295124"/>
    </source>
</evidence>
<name>A0A4R4ZHV9_9ACTN</name>
<dbReference type="InterPro" id="IPR016047">
    <property type="entry name" value="M23ase_b-sheet_dom"/>
</dbReference>
<gene>
    <name evidence="4" type="ORF">E1263_20215</name>
</gene>